<keyword evidence="3" id="KW-1003">Cell membrane</keyword>
<keyword evidence="2" id="KW-0813">Transport</keyword>
<evidence type="ECO:0000313" key="10">
    <source>
        <dbReference type="Proteomes" id="UP000309893"/>
    </source>
</evidence>
<dbReference type="InterPro" id="IPR020846">
    <property type="entry name" value="MFS_dom"/>
</dbReference>
<feature type="transmembrane region" description="Helical" evidence="7">
    <location>
        <begin position="179"/>
        <end position="202"/>
    </location>
</feature>
<keyword evidence="4 7" id="KW-0812">Transmembrane</keyword>
<dbReference type="CDD" id="cd17321">
    <property type="entry name" value="MFS_MMR_MDR_like"/>
    <property type="match status" value="1"/>
</dbReference>
<dbReference type="PROSITE" id="PS50850">
    <property type="entry name" value="MFS"/>
    <property type="match status" value="1"/>
</dbReference>
<dbReference type="PROSITE" id="PS00216">
    <property type="entry name" value="SUGAR_TRANSPORT_1"/>
    <property type="match status" value="1"/>
</dbReference>
<dbReference type="Gene3D" id="1.20.1720.10">
    <property type="entry name" value="Multidrug resistance protein D"/>
    <property type="match status" value="1"/>
</dbReference>
<accession>A0A4S2D4J3</accession>
<comment type="subcellular location">
    <subcellularLocation>
        <location evidence="1">Cell membrane</location>
        <topology evidence="1">Multi-pass membrane protein</topology>
    </subcellularLocation>
</comment>
<gene>
    <name evidence="9" type="ORF">E5344_10560</name>
</gene>
<dbReference type="OrthoDB" id="9781469at2"/>
<feature type="transmembrane region" description="Helical" evidence="7">
    <location>
        <begin position="214"/>
        <end position="235"/>
    </location>
</feature>
<dbReference type="AlphaFoldDB" id="A0A4S2D4J3"/>
<feature type="transmembrane region" description="Helical" evidence="7">
    <location>
        <begin position="241"/>
        <end position="258"/>
    </location>
</feature>
<reference evidence="9 10" key="1">
    <citation type="submission" date="2019-04" db="EMBL/GenBank/DDBJ databases">
        <title>Microbes associate with the intestines of laboratory mice.</title>
        <authorList>
            <person name="Navarre W."/>
            <person name="Wong E."/>
            <person name="Huang K."/>
            <person name="Tropini C."/>
            <person name="Ng K."/>
            <person name="Yu B."/>
        </authorList>
    </citation>
    <scope>NUCLEOTIDE SEQUENCE [LARGE SCALE GENOMIC DNA]</scope>
    <source>
        <strain evidence="9 10">NM46_B2-13</strain>
    </source>
</reference>
<dbReference type="SUPFAM" id="SSF103473">
    <property type="entry name" value="MFS general substrate transporter"/>
    <property type="match status" value="1"/>
</dbReference>
<evidence type="ECO:0000259" key="8">
    <source>
        <dbReference type="PROSITE" id="PS50850"/>
    </source>
</evidence>
<dbReference type="GO" id="GO:0005886">
    <property type="term" value="C:plasma membrane"/>
    <property type="evidence" value="ECO:0007669"/>
    <property type="project" value="UniProtKB-SubCell"/>
</dbReference>
<dbReference type="InterPro" id="IPR011701">
    <property type="entry name" value="MFS"/>
</dbReference>
<evidence type="ECO:0000256" key="7">
    <source>
        <dbReference type="SAM" id="Phobius"/>
    </source>
</evidence>
<dbReference type="PANTHER" id="PTHR42718:SF47">
    <property type="entry name" value="METHYL VIOLOGEN RESISTANCE PROTEIN SMVA"/>
    <property type="match status" value="1"/>
</dbReference>
<keyword evidence="5 7" id="KW-1133">Transmembrane helix</keyword>
<dbReference type="InterPro" id="IPR036259">
    <property type="entry name" value="MFS_trans_sf"/>
</dbReference>
<feature type="transmembrane region" description="Helical" evidence="7">
    <location>
        <begin position="279"/>
        <end position="299"/>
    </location>
</feature>
<evidence type="ECO:0000313" key="9">
    <source>
        <dbReference type="EMBL" id="TGY36206.1"/>
    </source>
</evidence>
<feature type="domain" description="Major facilitator superfamily (MFS) profile" evidence="8">
    <location>
        <begin position="26"/>
        <end position="468"/>
    </location>
</feature>
<evidence type="ECO:0000256" key="2">
    <source>
        <dbReference type="ARBA" id="ARBA00022448"/>
    </source>
</evidence>
<feature type="transmembrane region" description="Helical" evidence="7">
    <location>
        <begin position="91"/>
        <end position="111"/>
    </location>
</feature>
<feature type="transmembrane region" description="Helical" evidence="7">
    <location>
        <begin position="415"/>
        <end position="436"/>
    </location>
</feature>
<feature type="transmembrane region" description="Helical" evidence="7">
    <location>
        <begin position="24"/>
        <end position="47"/>
    </location>
</feature>
<comment type="caution">
    <text evidence="9">The sequence shown here is derived from an EMBL/GenBank/DDBJ whole genome shotgun (WGS) entry which is preliminary data.</text>
</comment>
<evidence type="ECO:0000256" key="4">
    <source>
        <dbReference type="ARBA" id="ARBA00022692"/>
    </source>
</evidence>
<dbReference type="Pfam" id="PF07690">
    <property type="entry name" value="MFS_1"/>
    <property type="match status" value="1"/>
</dbReference>
<evidence type="ECO:0000256" key="6">
    <source>
        <dbReference type="ARBA" id="ARBA00023136"/>
    </source>
</evidence>
<feature type="transmembrane region" description="Helical" evidence="7">
    <location>
        <begin position="152"/>
        <end position="173"/>
    </location>
</feature>
<dbReference type="Proteomes" id="UP000309893">
    <property type="component" value="Unassembled WGS sequence"/>
</dbReference>
<feature type="transmembrane region" description="Helical" evidence="7">
    <location>
        <begin position="442"/>
        <end position="464"/>
    </location>
</feature>
<organism evidence="9 10">
    <name type="scientific">Microbacterium laevaniformans</name>
    <dbReference type="NCBI Taxonomy" id="36807"/>
    <lineage>
        <taxon>Bacteria</taxon>
        <taxon>Bacillati</taxon>
        <taxon>Actinomycetota</taxon>
        <taxon>Actinomycetes</taxon>
        <taxon>Micrococcales</taxon>
        <taxon>Microbacteriaceae</taxon>
        <taxon>Microbacterium</taxon>
    </lineage>
</organism>
<sequence length="476" mass="48461">MDEHDASPKGRAPAERRALRAHPALVLATVCGALALVSIDVTILHVVAPTIARELGATDTELLWIIDIFPFVISPLLLSAGVMSDRYGRRAFLVGGLVVFALASAAAAFASSPQLLIAARAAMAVGAAGVLTSTMSLLRVAYPDRDKRVRAVAIWSMSSAAAAAAGPVIGGFVVEHSTWGAVFLINVPLCALVIIAAAAFVPESRSTRPGSTDLVSQGLAIGAVLAAAVAINSLAEHHVELVLGGLVVAAGLGTLFVRRQRAMVRERRTPMLDVALFRNRAFSSALIAVALAMFAIVGLELQFARYLQLGRGFEPLDAAIALIPLALATLVGAFLSPWFLRRLGHRAAISSALIGAGAALAAVAFAPDPVHLAVFAVATGLAGLTIEIAAVGANDLIVSSAGLHEVGGAAALEEISYDLGGGFGTAVLGAIAVSSASVTEGFHAAVIASAVILAVAGVAMILTLRPARAAAAGPRH</sequence>
<keyword evidence="6 7" id="KW-0472">Membrane</keyword>
<evidence type="ECO:0000256" key="3">
    <source>
        <dbReference type="ARBA" id="ARBA00022475"/>
    </source>
</evidence>
<proteinExistence type="predicted"/>
<dbReference type="RefSeq" id="WP_135949585.1">
    <property type="nucleotide sequence ID" value="NZ_SRYO01000006.1"/>
</dbReference>
<name>A0A4S2D4J3_9MICO</name>
<protein>
    <submittedName>
        <fullName evidence="9">MFS transporter</fullName>
    </submittedName>
</protein>
<dbReference type="GO" id="GO:0022857">
    <property type="term" value="F:transmembrane transporter activity"/>
    <property type="evidence" value="ECO:0007669"/>
    <property type="project" value="InterPro"/>
</dbReference>
<evidence type="ECO:0000256" key="1">
    <source>
        <dbReference type="ARBA" id="ARBA00004651"/>
    </source>
</evidence>
<feature type="transmembrane region" description="Helical" evidence="7">
    <location>
        <begin position="347"/>
        <end position="366"/>
    </location>
</feature>
<feature type="transmembrane region" description="Helical" evidence="7">
    <location>
        <begin position="319"/>
        <end position="340"/>
    </location>
</feature>
<dbReference type="InterPro" id="IPR005829">
    <property type="entry name" value="Sugar_transporter_CS"/>
</dbReference>
<feature type="transmembrane region" description="Helical" evidence="7">
    <location>
        <begin position="117"/>
        <end position="140"/>
    </location>
</feature>
<feature type="transmembrane region" description="Helical" evidence="7">
    <location>
        <begin position="372"/>
        <end position="394"/>
    </location>
</feature>
<dbReference type="PANTHER" id="PTHR42718">
    <property type="entry name" value="MAJOR FACILITATOR SUPERFAMILY MULTIDRUG TRANSPORTER MFSC"/>
    <property type="match status" value="1"/>
</dbReference>
<dbReference type="Gene3D" id="1.20.1250.20">
    <property type="entry name" value="MFS general substrate transporter like domains"/>
    <property type="match status" value="1"/>
</dbReference>
<dbReference type="EMBL" id="SRYO01000006">
    <property type="protein sequence ID" value="TGY36206.1"/>
    <property type="molecule type" value="Genomic_DNA"/>
</dbReference>
<evidence type="ECO:0000256" key="5">
    <source>
        <dbReference type="ARBA" id="ARBA00022989"/>
    </source>
</evidence>
<feature type="transmembrane region" description="Helical" evidence="7">
    <location>
        <begin position="62"/>
        <end position="84"/>
    </location>
</feature>